<dbReference type="FunFam" id="3.40.50.300:FF:000319">
    <property type="entry name" value="DNA repair protein RecN"/>
    <property type="match status" value="1"/>
</dbReference>
<keyword evidence="4" id="KW-0547">Nucleotide-binding</keyword>
<dbReference type="InterPro" id="IPR003593">
    <property type="entry name" value="AAA+_ATPase"/>
</dbReference>
<evidence type="ECO:0000313" key="12">
    <source>
        <dbReference type="EMBL" id="ATW24061.1"/>
    </source>
</evidence>
<keyword evidence="13" id="KW-1185">Reference proteome</keyword>
<dbReference type="Gene3D" id="3.40.50.300">
    <property type="entry name" value="P-loop containing nucleotide triphosphate hydrolases"/>
    <property type="match status" value="2"/>
</dbReference>
<accession>A0A3G1KNJ8</accession>
<dbReference type="GO" id="GO:0009432">
    <property type="term" value="P:SOS response"/>
    <property type="evidence" value="ECO:0007669"/>
    <property type="project" value="TreeGrafter"/>
</dbReference>
<dbReference type="EMBL" id="CP017634">
    <property type="protein sequence ID" value="ATW24061.1"/>
    <property type="molecule type" value="Genomic_DNA"/>
</dbReference>
<dbReference type="KEGG" id="fwa:DCMF_04010"/>
<comment type="function">
    <text evidence="1 9">May be involved in recombinational repair of damaged DNA.</text>
</comment>
<dbReference type="GO" id="GO:0006281">
    <property type="term" value="P:DNA repair"/>
    <property type="evidence" value="ECO:0007669"/>
    <property type="project" value="UniProtKB-KW"/>
</dbReference>
<dbReference type="PANTHER" id="PTHR11059:SF0">
    <property type="entry name" value="DNA REPAIR PROTEIN RECN"/>
    <property type="match status" value="1"/>
</dbReference>
<dbReference type="InterPro" id="IPR004604">
    <property type="entry name" value="DNA_recomb/repair_RecN"/>
</dbReference>
<proteinExistence type="inferred from homology"/>
<organism evidence="12 13">
    <name type="scientific">Formimonas warabiya</name>
    <dbReference type="NCBI Taxonomy" id="1761012"/>
    <lineage>
        <taxon>Bacteria</taxon>
        <taxon>Bacillati</taxon>
        <taxon>Bacillota</taxon>
        <taxon>Clostridia</taxon>
        <taxon>Eubacteriales</taxon>
        <taxon>Peptococcaceae</taxon>
        <taxon>Candidatus Formimonas</taxon>
    </lineage>
</organism>
<dbReference type="AlphaFoldDB" id="A0A3G1KNJ8"/>
<dbReference type="SMART" id="SM00382">
    <property type="entry name" value="AAA"/>
    <property type="match status" value="1"/>
</dbReference>
<evidence type="ECO:0000256" key="3">
    <source>
        <dbReference type="ARBA" id="ARBA00021315"/>
    </source>
</evidence>
<evidence type="ECO:0000256" key="8">
    <source>
        <dbReference type="ARBA" id="ARBA00033408"/>
    </source>
</evidence>
<dbReference type="InterPro" id="IPR027417">
    <property type="entry name" value="P-loop_NTPase"/>
</dbReference>
<evidence type="ECO:0000313" key="13">
    <source>
        <dbReference type="Proteomes" id="UP000323521"/>
    </source>
</evidence>
<evidence type="ECO:0000256" key="9">
    <source>
        <dbReference type="PIRNR" id="PIRNR003128"/>
    </source>
</evidence>
<gene>
    <name evidence="12" type="ORF">DCMF_04010</name>
</gene>
<evidence type="ECO:0000256" key="5">
    <source>
        <dbReference type="ARBA" id="ARBA00022763"/>
    </source>
</evidence>
<dbReference type="PANTHER" id="PTHR11059">
    <property type="entry name" value="DNA REPAIR PROTEIN RECN"/>
    <property type="match status" value="1"/>
</dbReference>
<reference evidence="12 13" key="1">
    <citation type="submission" date="2016-10" db="EMBL/GenBank/DDBJ databases">
        <title>Complete Genome Sequence of Peptococcaceae strain DCMF.</title>
        <authorList>
            <person name="Edwards R.J."/>
            <person name="Holland S.I."/>
            <person name="Deshpande N.P."/>
            <person name="Wong Y.K."/>
            <person name="Ertan H."/>
            <person name="Manefield M."/>
            <person name="Russell T.L."/>
            <person name="Lee M.J."/>
        </authorList>
    </citation>
    <scope>NUCLEOTIDE SEQUENCE [LARGE SCALE GENOMIC DNA]</scope>
    <source>
        <strain evidence="12 13">DCMF</strain>
    </source>
</reference>
<name>A0A3G1KNJ8_FORW1</name>
<evidence type="ECO:0000256" key="1">
    <source>
        <dbReference type="ARBA" id="ARBA00003618"/>
    </source>
</evidence>
<keyword evidence="10" id="KW-0175">Coiled coil</keyword>
<dbReference type="PIRSF" id="PIRSF003128">
    <property type="entry name" value="RecN"/>
    <property type="match status" value="1"/>
</dbReference>
<dbReference type="OrthoDB" id="9806954at2"/>
<dbReference type="CDD" id="cd03241">
    <property type="entry name" value="ABC_RecN"/>
    <property type="match status" value="2"/>
</dbReference>
<evidence type="ECO:0000256" key="10">
    <source>
        <dbReference type="SAM" id="Coils"/>
    </source>
</evidence>
<evidence type="ECO:0000256" key="2">
    <source>
        <dbReference type="ARBA" id="ARBA00009441"/>
    </source>
</evidence>
<protein>
    <recommendedName>
        <fullName evidence="3 9">DNA repair protein RecN</fullName>
    </recommendedName>
    <alternativeName>
        <fullName evidence="8 9">Recombination protein N</fullName>
    </alternativeName>
</protein>
<dbReference type="Proteomes" id="UP000323521">
    <property type="component" value="Chromosome"/>
</dbReference>
<dbReference type="GO" id="GO:0006310">
    <property type="term" value="P:DNA recombination"/>
    <property type="evidence" value="ECO:0007669"/>
    <property type="project" value="InterPro"/>
</dbReference>
<keyword evidence="6" id="KW-0067">ATP-binding</keyword>
<evidence type="ECO:0000256" key="6">
    <source>
        <dbReference type="ARBA" id="ARBA00022840"/>
    </source>
</evidence>
<feature type="domain" description="AAA+ ATPase" evidence="11">
    <location>
        <begin position="21"/>
        <end position="511"/>
    </location>
</feature>
<dbReference type="SUPFAM" id="SSF52540">
    <property type="entry name" value="P-loop containing nucleoside triphosphate hydrolases"/>
    <property type="match status" value="1"/>
</dbReference>
<keyword evidence="7 9" id="KW-0234">DNA repair</keyword>
<evidence type="ECO:0000256" key="7">
    <source>
        <dbReference type="ARBA" id="ARBA00023204"/>
    </source>
</evidence>
<evidence type="ECO:0000259" key="11">
    <source>
        <dbReference type="SMART" id="SM00382"/>
    </source>
</evidence>
<dbReference type="RefSeq" id="WP_148133240.1">
    <property type="nucleotide sequence ID" value="NZ_CP017634.1"/>
</dbReference>
<comment type="similarity">
    <text evidence="2 9">Belongs to the RecN family.</text>
</comment>
<dbReference type="InterPro" id="IPR003395">
    <property type="entry name" value="RecF/RecN/SMC_N"/>
</dbReference>
<evidence type="ECO:0000256" key="4">
    <source>
        <dbReference type="ARBA" id="ARBA00022741"/>
    </source>
</evidence>
<dbReference type="GO" id="GO:0043590">
    <property type="term" value="C:bacterial nucleoid"/>
    <property type="evidence" value="ECO:0007669"/>
    <property type="project" value="TreeGrafter"/>
</dbReference>
<dbReference type="NCBIfam" id="TIGR00634">
    <property type="entry name" value="recN"/>
    <property type="match status" value="1"/>
</dbReference>
<dbReference type="GO" id="GO:0005524">
    <property type="term" value="F:ATP binding"/>
    <property type="evidence" value="ECO:0007669"/>
    <property type="project" value="UniProtKB-KW"/>
</dbReference>
<feature type="coiled-coil region" evidence="10">
    <location>
        <begin position="322"/>
        <end position="359"/>
    </location>
</feature>
<feature type="coiled-coil region" evidence="10">
    <location>
        <begin position="162"/>
        <end position="196"/>
    </location>
</feature>
<sequence length="561" mass="63230">MLEELYVENFGLIEKINVTLSPGFNVITGETGAGKSLIIDAVGLLMGGRGSQDFIRTGTDKLMIQGMFHGEFSPEAVHALQEAGLDLEENTLILNREFSRNGKNICRINFRVVPLSLYKEIGKKLINIHGQHEHMNLMEEENQLTLLDNYGGIELLTLKNQVRDSFLRLKKIQNQMEGLKEKNRDAAQKADFLRFQIKEVEDAHLEIHEDEDMEKERILLHNAEKLVNDSRLAYTKLYGSRQSGACDLIREAVQLLKDLSPLDDKMMPIFQSMNEVYFALEDMTRELSNYCESVISDPLRLNEIEQRLTFINKLKKKYGSTISEIKEFAHEAMKELADLESQEQNAQDLEASLEQEKQKFSGLSGDLSALRKSTGEKLSSAITHELHQLQMPFAKFFVAVEESTWHVNGKDRGQFLISPNPGEELKPVMRIASGGEMSRIMLGIKVILAQLDEIPTLIFDEIDSGLGGKVVYAVGEKMQKISAYAQVICVTHSPVIASFADTHLHIVKEMTAGRTVTKINKLDDEQIVEELGRMVAGDNVSEATIIQVKELLKIGHEKKND</sequence>
<keyword evidence="5 9" id="KW-0227">DNA damage</keyword>
<dbReference type="Pfam" id="PF02463">
    <property type="entry name" value="SMC_N"/>
    <property type="match status" value="1"/>
</dbReference>
<dbReference type="FunFam" id="3.40.50.300:FF:000356">
    <property type="entry name" value="DNA repair protein RecN"/>
    <property type="match status" value="1"/>
</dbReference>